<evidence type="ECO:0000259" key="6">
    <source>
        <dbReference type="PROSITE" id="PS51186"/>
    </source>
</evidence>
<proteinExistence type="inferred from homology"/>
<evidence type="ECO:0000256" key="3">
    <source>
        <dbReference type="ARBA" id="ARBA00022679"/>
    </source>
</evidence>
<dbReference type="InterPro" id="IPR000182">
    <property type="entry name" value="GNAT_dom"/>
</dbReference>
<dbReference type="RefSeq" id="WP_199493876.1">
    <property type="nucleotide sequence ID" value="NZ_CAXBHZ010000014.1"/>
</dbReference>
<comment type="similarity">
    <text evidence="1 5">Belongs to the acetyltransferase family. RimI subfamily.</text>
</comment>
<dbReference type="PROSITE" id="PS51186">
    <property type="entry name" value="GNAT"/>
    <property type="match status" value="1"/>
</dbReference>
<dbReference type="SUPFAM" id="SSF55729">
    <property type="entry name" value="Acyl-CoA N-acyltransferases (Nat)"/>
    <property type="match status" value="1"/>
</dbReference>
<name>A0A8I1KHM8_9GAMM</name>
<evidence type="ECO:0000313" key="9">
    <source>
        <dbReference type="Proteomes" id="UP000621390"/>
    </source>
</evidence>
<dbReference type="InterPro" id="IPR016181">
    <property type="entry name" value="Acyl_CoA_acyltransferase"/>
</dbReference>
<evidence type="ECO:0000256" key="5">
    <source>
        <dbReference type="RuleBase" id="RU363094"/>
    </source>
</evidence>
<protein>
    <recommendedName>
        <fullName evidence="5">[Ribosomal protein bS18]-alanine N-acetyltransferase</fullName>
        <ecNumber evidence="5">2.3.1.266</ecNumber>
    </recommendedName>
</protein>
<keyword evidence="8" id="KW-0689">Ribosomal protein</keyword>
<keyword evidence="3 8" id="KW-0808">Transferase</keyword>
<comment type="caution">
    <text evidence="8">The sequence shown here is derived from an EMBL/GenBank/DDBJ whole genome shotgun (WGS) entry which is preliminary data.</text>
</comment>
<keyword evidence="10" id="KW-1185">Reference proteome</keyword>
<dbReference type="Pfam" id="PF00583">
    <property type="entry name" value="Acetyltransf_1"/>
    <property type="match status" value="1"/>
</dbReference>
<dbReference type="CDD" id="cd04301">
    <property type="entry name" value="NAT_SF"/>
    <property type="match status" value="1"/>
</dbReference>
<sequence length="153" mass="17662">MKTVSTEDTKIENFEPGKPEFEVENKAHSHPWSWTVFSQSVGEHYRCRRLTQGSQVIGFTICQRVADELTLHNIAVDPAFQGRGYGNKLMQDLLDYASDHQYVVFLEVRVSNSAAIRLYEQNGFDTVGRRLNYYPLDGGREDALVMRWSRQQD</sequence>
<dbReference type="InterPro" id="IPR006464">
    <property type="entry name" value="AcTrfase_RimI/Ard1"/>
</dbReference>
<evidence type="ECO:0000313" key="7">
    <source>
        <dbReference type="EMBL" id="MBJ7266054.1"/>
    </source>
</evidence>
<dbReference type="EMBL" id="JAEMOP010000002">
    <property type="protein sequence ID" value="MBJ7315960.1"/>
    <property type="molecule type" value="Genomic_DNA"/>
</dbReference>
<dbReference type="EMBL" id="JAEMOS010000010">
    <property type="protein sequence ID" value="MBJ7266054.1"/>
    <property type="molecule type" value="Genomic_DNA"/>
</dbReference>
<keyword evidence="4" id="KW-0012">Acyltransferase</keyword>
<dbReference type="InterPro" id="IPR050680">
    <property type="entry name" value="YpeA/RimI_acetyltransf"/>
</dbReference>
<gene>
    <name evidence="8" type="primary">rimI</name>
    <name evidence="7" type="ORF">JHC10_03745</name>
    <name evidence="8" type="ORF">JHC11_08135</name>
</gene>
<organism evidence="8 9">
    <name type="scientific">Idiomarina abyssalis</name>
    <dbReference type="NCBI Taxonomy" id="86102"/>
    <lineage>
        <taxon>Bacteria</taxon>
        <taxon>Pseudomonadati</taxon>
        <taxon>Pseudomonadota</taxon>
        <taxon>Gammaproteobacteria</taxon>
        <taxon>Alteromonadales</taxon>
        <taxon>Idiomarinaceae</taxon>
        <taxon>Idiomarina</taxon>
    </lineage>
</organism>
<keyword evidence="2 5" id="KW-0963">Cytoplasm</keyword>
<dbReference type="AlphaFoldDB" id="A0A8I1KHM8"/>
<comment type="subcellular location">
    <subcellularLocation>
        <location evidence="5">Cytoplasm</location>
    </subcellularLocation>
</comment>
<dbReference type="GO" id="GO:0005737">
    <property type="term" value="C:cytoplasm"/>
    <property type="evidence" value="ECO:0007669"/>
    <property type="project" value="UniProtKB-SubCell"/>
</dbReference>
<dbReference type="NCBIfam" id="TIGR01575">
    <property type="entry name" value="rimI"/>
    <property type="match status" value="1"/>
</dbReference>
<dbReference type="Proteomes" id="UP000655994">
    <property type="component" value="Unassembled WGS sequence"/>
</dbReference>
<dbReference type="EC" id="2.3.1.266" evidence="5"/>
<evidence type="ECO:0000313" key="8">
    <source>
        <dbReference type="EMBL" id="MBJ7315960.1"/>
    </source>
</evidence>
<dbReference type="PANTHER" id="PTHR43420">
    <property type="entry name" value="ACETYLTRANSFERASE"/>
    <property type="match status" value="1"/>
</dbReference>
<dbReference type="PANTHER" id="PTHR43420:SF51">
    <property type="entry name" value="PEPTIDYL-LYSINE N-ACETYLTRANSFERASE YIAC"/>
    <property type="match status" value="1"/>
</dbReference>
<evidence type="ECO:0000256" key="1">
    <source>
        <dbReference type="ARBA" id="ARBA00005395"/>
    </source>
</evidence>
<accession>A0A8I1KHM8</accession>
<evidence type="ECO:0000256" key="4">
    <source>
        <dbReference type="ARBA" id="ARBA00023315"/>
    </source>
</evidence>
<dbReference type="GO" id="GO:0005840">
    <property type="term" value="C:ribosome"/>
    <property type="evidence" value="ECO:0007669"/>
    <property type="project" value="UniProtKB-KW"/>
</dbReference>
<comment type="function">
    <text evidence="5">Acetylates the N-terminal alanine of ribosomal protein bS18.</text>
</comment>
<evidence type="ECO:0000256" key="2">
    <source>
        <dbReference type="ARBA" id="ARBA00022490"/>
    </source>
</evidence>
<keyword evidence="8" id="KW-0687">Ribonucleoprotein</keyword>
<dbReference type="GO" id="GO:0008999">
    <property type="term" value="F:protein-N-terminal-alanine acetyltransferase activity"/>
    <property type="evidence" value="ECO:0007669"/>
    <property type="project" value="UniProtKB-EC"/>
</dbReference>
<reference evidence="8 10" key="1">
    <citation type="submission" date="2020-09" db="EMBL/GenBank/DDBJ databases">
        <title>Draft Genomes of Bacterial Isolates from North Pond Shallow Sediments.</title>
        <authorList>
            <person name="Kiel Reese B."/>
            <person name="Mullis M."/>
            <person name="Weisend R.E."/>
        </authorList>
    </citation>
    <scope>NUCLEOTIDE SEQUENCE</scope>
    <source>
        <strain evidence="8">KJE-2</strain>
        <strain evidence="7 10">KJE-3</strain>
    </source>
</reference>
<dbReference type="Proteomes" id="UP000621390">
    <property type="component" value="Unassembled WGS sequence"/>
</dbReference>
<comment type="catalytic activity">
    <reaction evidence="5">
        <text>N-terminal L-alanyl-[ribosomal protein bS18] + acetyl-CoA = N-terminal N(alpha)-acetyl-L-alanyl-[ribosomal protein bS18] + CoA + H(+)</text>
        <dbReference type="Rhea" id="RHEA:43756"/>
        <dbReference type="Rhea" id="RHEA-COMP:10676"/>
        <dbReference type="Rhea" id="RHEA-COMP:10677"/>
        <dbReference type="ChEBI" id="CHEBI:15378"/>
        <dbReference type="ChEBI" id="CHEBI:57287"/>
        <dbReference type="ChEBI" id="CHEBI:57288"/>
        <dbReference type="ChEBI" id="CHEBI:64718"/>
        <dbReference type="ChEBI" id="CHEBI:83683"/>
        <dbReference type="EC" id="2.3.1.266"/>
    </reaction>
</comment>
<feature type="domain" description="N-acetyltransferase" evidence="6">
    <location>
        <begin position="9"/>
        <end position="151"/>
    </location>
</feature>
<evidence type="ECO:0000313" key="10">
    <source>
        <dbReference type="Proteomes" id="UP000655994"/>
    </source>
</evidence>
<dbReference type="Gene3D" id="3.40.630.30">
    <property type="match status" value="1"/>
</dbReference>